<dbReference type="GO" id="GO:0010181">
    <property type="term" value="F:FMN binding"/>
    <property type="evidence" value="ECO:0007669"/>
    <property type="project" value="TreeGrafter"/>
</dbReference>
<evidence type="ECO:0000259" key="2">
    <source>
        <dbReference type="Pfam" id="PF02525"/>
    </source>
</evidence>
<name>A0A365XY29_9BACT</name>
<protein>
    <submittedName>
        <fullName evidence="3">NAD(P)H oxidoreductase</fullName>
    </submittedName>
</protein>
<keyword evidence="4" id="KW-1185">Reference proteome</keyword>
<dbReference type="OrthoDB" id="652200at2"/>
<dbReference type="SUPFAM" id="SSF52218">
    <property type="entry name" value="Flavoproteins"/>
    <property type="match status" value="1"/>
</dbReference>
<dbReference type="InterPro" id="IPR029039">
    <property type="entry name" value="Flavoprotein-like_sf"/>
</dbReference>
<dbReference type="Pfam" id="PF02525">
    <property type="entry name" value="Flavodoxin_2"/>
    <property type="match status" value="1"/>
</dbReference>
<feature type="domain" description="Flavodoxin-like fold" evidence="2">
    <location>
        <begin position="1"/>
        <end position="171"/>
    </location>
</feature>
<keyword evidence="1" id="KW-0560">Oxidoreductase</keyword>
<comment type="caution">
    <text evidence="3">The sequence shown here is derived from an EMBL/GenBank/DDBJ whole genome shotgun (WGS) entry which is preliminary data.</text>
</comment>
<dbReference type="PANTHER" id="PTHR47307:SF1">
    <property type="entry name" value="GLUTATHIONE-REGULATED POTASSIUM-EFFLUX SYSTEM ANCILLARY PROTEIN KEFG"/>
    <property type="match status" value="1"/>
</dbReference>
<evidence type="ECO:0000313" key="3">
    <source>
        <dbReference type="EMBL" id="RBL90978.1"/>
    </source>
</evidence>
<reference evidence="3 4" key="1">
    <citation type="submission" date="2018-05" db="EMBL/GenBank/DDBJ databases">
        <title>Chitinophaga sp. K3CV102501T nov., isolated from isolated from a monsoon evergreen broad-leaved forest soil.</title>
        <authorList>
            <person name="Lv Y."/>
        </authorList>
    </citation>
    <scope>NUCLEOTIDE SEQUENCE [LARGE SCALE GENOMIC DNA]</scope>
    <source>
        <strain evidence="3 4">GDMCC 1.1325</strain>
    </source>
</reference>
<dbReference type="EMBL" id="QFFJ01000002">
    <property type="protein sequence ID" value="RBL90978.1"/>
    <property type="molecule type" value="Genomic_DNA"/>
</dbReference>
<dbReference type="Gene3D" id="3.40.50.360">
    <property type="match status" value="1"/>
</dbReference>
<dbReference type="PANTHER" id="PTHR47307">
    <property type="entry name" value="GLUTATHIONE-REGULATED POTASSIUM-EFFLUX SYSTEM ANCILLARY PROTEIN KEFG"/>
    <property type="match status" value="1"/>
</dbReference>
<dbReference type="InterPro" id="IPR046980">
    <property type="entry name" value="KefG/KefF"/>
</dbReference>
<evidence type="ECO:0000256" key="1">
    <source>
        <dbReference type="ARBA" id="ARBA00023002"/>
    </source>
</evidence>
<proteinExistence type="predicted"/>
<sequence length="176" mass="20842">MKTLVIIIHPNLESSLINRLWLEALKKHPDKYTLHDLHQQYPDEKIDIAREQQLLEAHDKIIFQFPFYWFNCPPFFKKWLDEVLTHGWAYGKGSGYRLAGKKIALGITAGIRENDYSANGRYQYTLRELTAPFEVTFNYVRADYRFFFAFYGAEHNPETATVEENAREYLTFIDHL</sequence>
<dbReference type="GO" id="GO:0003955">
    <property type="term" value="F:NAD(P)H dehydrogenase (quinone) activity"/>
    <property type="evidence" value="ECO:0007669"/>
    <property type="project" value="TreeGrafter"/>
</dbReference>
<dbReference type="AlphaFoldDB" id="A0A365XY29"/>
<evidence type="ECO:0000313" key="4">
    <source>
        <dbReference type="Proteomes" id="UP000253410"/>
    </source>
</evidence>
<dbReference type="Proteomes" id="UP000253410">
    <property type="component" value="Unassembled WGS sequence"/>
</dbReference>
<accession>A0A365XY29</accession>
<dbReference type="GO" id="GO:0009055">
    <property type="term" value="F:electron transfer activity"/>
    <property type="evidence" value="ECO:0007669"/>
    <property type="project" value="TreeGrafter"/>
</dbReference>
<gene>
    <name evidence="3" type="ORF">DF182_25245</name>
</gene>
<dbReference type="RefSeq" id="WP_113618543.1">
    <property type="nucleotide sequence ID" value="NZ_QFFJ01000002.1"/>
</dbReference>
<dbReference type="InterPro" id="IPR003680">
    <property type="entry name" value="Flavodoxin_fold"/>
</dbReference>
<organism evidence="3 4">
    <name type="scientific">Chitinophaga flava</name>
    <dbReference type="NCBI Taxonomy" id="2259036"/>
    <lineage>
        <taxon>Bacteria</taxon>
        <taxon>Pseudomonadati</taxon>
        <taxon>Bacteroidota</taxon>
        <taxon>Chitinophagia</taxon>
        <taxon>Chitinophagales</taxon>
        <taxon>Chitinophagaceae</taxon>
        <taxon>Chitinophaga</taxon>
    </lineage>
</organism>